<proteinExistence type="predicted"/>
<evidence type="ECO:0000313" key="1">
    <source>
        <dbReference type="EMBL" id="CAB4830315.1"/>
    </source>
</evidence>
<dbReference type="AlphaFoldDB" id="A0A6J7ABW6"/>
<organism evidence="1">
    <name type="scientific">freshwater metagenome</name>
    <dbReference type="NCBI Taxonomy" id="449393"/>
    <lineage>
        <taxon>unclassified sequences</taxon>
        <taxon>metagenomes</taxon>
        <taxon>ecological metagenomes</taxon>
    </lineage>
</organism>
<name>A0A6J7ABW6_9ZZZZ</name>
<reference evidence="1" key="1">
    <citation type="submission" date="2020-05" db="EMBL/GenBank/DDBJ databases">
        <authorList>
            <person name="Chiriac C."/>
            <person name="Salcher M."/>
            <person name="Ghai R."/>
            <person name="Kavagutti S V."/>
        </authorList>
    </citation>
    <scope>NUCLEOTIDE SEQUENCE</scope>
</reference>
<protein>
    <submittedName>
        <fullName evidence="1">Unannotated protein</fullName>
    </submittedName>
</protein>
<gene>
    <name evidence="1" type="ORF">UFOPK3139_01390</name>
</gene>
<sequence>MHEAPPLAVIAEQPVDPLQVKAEVRLGARRFERGRLGGLCALEPAVVAQ</sequence>
<accession>A0A6J7ABW6</accession>
<dbReference type="EMBL" id="CAFABA010000051">
    <property type="protein sequence ID" value="CAB4830315.1"/>
    <property type="molecule type" value="Genomic_DNA"/>
</dbReference>